<feature type="domain" description="VQ" evidence="2">
    <location>
        <begin position="37"/>
        <end position="60"/>
    </location>
</feature>
<evidence type="ECO:0000313" key="4">
    <source>
        <dbReference type="Proteomes" id="UP000233837"/>
    </source>
</evidence>
<dbReference type="PANTHER" id="PTHR33143">
    <property type="entry name" value="F16F4.1 PROTEIN-RELATED"/>
    <property type="match status" value="1"/>
</dbReference>
<organism evidence="3 4">
    <name type="scientific">Dendrobium catenatum</name>
    <dbReference type="NCBI Taxonomy" id="906689"/>
    <lineage>
        <taxon>Eukaryota</taxon>
        <taxon>Viridiplantae</taxon>
        <taxon>Streptophyta</taxon>
        <taxon>Embryophyta</taxon>
        <taxon>Tracheophyta</taxon>
        <taxon>Spermatophyta</taxon>
        <taxon>Magnoliopsida</taxon>
        <taxon>Liliopsida</taxon>
        <taxon>Asparagales</taxon>
        <taxon>Orchidaceae</taxon>
        <taxon>Epidendroideae</taxon>
        <taxon>Malaxideae</taxon>
        <taxon>Dendrobiinae</taxon>
        <taxon>Dendrobium</taxon>
    </lineage>
</organism>
<evidence type="ECO:0000256" key="1">
    <source>
        <dbReference type="SAM" id="MobiDB-lite"/>
    </source>
</evidence>
<feature type="region of interest" description="Disordered" evidence="1">
    <location>
        <begin position="59"/>
        <end position="84"/>
    </location>
</feature>
<evidence type="ECO:0000259" key="2">
    <source>
        <dbReference type="Pfam" id="PF05678"/>
    </source>
</evidence>
<feature type="compositionally biased region" description="Polar residues" evidence="1">
    <location>
        <begin position="65"/>
        <end position="80"/>
    </location>
</feature>
<reference evidence="3 4" key="2">
    <citation type="journal article" date="2017" name="Nature">
        <title>The Apostasia genome and the evolution of orchids.</title>
        <authorList>
            <person name="Zhang G.Q."/>
            <person name="Liu K.W."/>
            <person name="Li Z."/>
            <person name="Lohaus R."/>
            <person name="Hsiao Y.Y."/>
            <person name="Niu S.C."/>
            <person name="Wang J.Y."/>
            <person name="Lin Y.C."/>
            <person name="Xu Q."/>
            <person name="Chen L.J."/>
            <person name="Yoshida K."/>
            <person name="Fujiwara S."/>
            <person name="Wang Z.W."/>
            <person name="Zhang Y.Q."/>
            <person name="Mitsuda N."/>
            <person name="Wang M."/>
            <person name="Liu G.H."/>
            <person name="Pecoraro L."/>
            <person name="Huang H.X."/>
            <person name="Xiao X.J."/>
            <person name="Lin M."/>
            <person name="Wu X.Y."/>
            <person name="Wu W.L."/>
            <person name="Chen Y.Y."/>
            <person name="Chang S.B."/>
            <person name="Sakamoto S."/>
            <person name="Ohme-Takagi M."/>
            <person name="Yagi M."/>
            <person name="Zeng S.J."/>
            <person name="Shen C.Y."/>
            <person name="Yeh C.M."/>
            <person name="Luo Y.B."/>
            <person name="Tsai W.C."/>
            <person name="Van de Peer Y."/>
            <person name="Liu Z.J."/>
        </authorList>
    </citation>
    <scope>NUCLEOTIDE SEQUENCE [LARGE SCALE GENOMIC DNA]</scope>
    <source>
        <tissue evidence="3">The whole plant</tissue>
    </source>
</reference>
<name>A0A2I0VAH6_9ASPA</name>
<feature type="region of interest" description="Disordered" evidence="1">
    <location>
        <begin position="1"/>
        <end position="29"/>
    </location>
</feature>
<dbReference type="Pfam" id="PF05678">
    <property type="entry name" value="VQ"/>
    <property type="match status" value="1"/>
</dbReference>
<accession>A0A2I0VAH6</accession>
<dbReference type="GO" id="GO:0005634">
    <property type="term" value="C:nucleus"/>
    <property type="evidence" value="ECO:0007669"/>
    <property type="project" value="TreeGrafter"/>
</dbReference>
<reference evidence="3 4" key="1">
    <citation type="journal article" date="2016" name="Sci. Rep.">
        <title>The Dendrobium catenatum Lindl. genome sequence provides insights into polysaccharide synthase, floral development and adaptive evolution.</title>
        <authorList>
            <person name="Zhang G.Q."/>
            <person name="Xu Q."/>
            <person name="Bian C."/>
            <person name="Tsai W.C."/>
            <person name="Yeh C.M."/>
            <person name="Liu K.W."/>
            <person name="Yoshida K."/>
            <person name="Zhang L.S."/>
            <person name="Chang S.B."/>
            <person name="Chen F."/>
            <person name="Shi Y."/>
            <person name="Su Y.Y."/>
            <person name="Zhang Y.Q."/>
            <person name="Chen L.J."/>
            <person name="Yin Y."/>
            <person name="Lin M."/>
            <person name="Huang H."/>
            <person name="Deng H."/>
            <person name="Wang Z.W."/>
            <person name="Zhu S.L."/>
            <person name="Zhao X."/>
            <person name="Deng C."/>
            <person name="Niu S.C."/>
            <person name="Huang J."/>
            <person name="Wang M."/>
            <person name="Liu G.H."/>
            <person name="Yang H.J."/>
            <person name="Xiao X.J."/>
            <person name="Hsiao Y.Y."/>
            <person name="Wu W.L."/>
            <person name="Chen Y.Y."/>
            <person name="Mitsuda N."/>
            <person name="Ohme-Takagi M."/>
            <person name="Luo Y.B."/>
            <person name="Van de Peer Y."/>
            <person name="Liu Z.J."/>
        </authorList>
    </citation>
    <scope>NUCLEOTIDE SEQUENCE [LARGE SCALE GENOMIC DNA]</scope>
    <source>
        <tissue evidence="3">The whole plant</tissue>
    </source>
</reference>
<proteinExistence type="predicted"/>
<dbReference type="AlphaFoldDB" id="A0A2I0VAH6"/>
<sequence>MPSSSTSRGLIAPRNHLLKPGKLPTGRRNPVIVYLQPPKVIHTNAKNFRSLVQRLTGKGSCHCTAPSTKSSGEDSGQSPNFVRGNEGWRSFRELMDMEADPLLLTLGKS</sequence>
<protein>
    <recommendedName>
        <fullName evidence="2">VQ domain-containing protein</fullName>
    </recommendedName>
</protein>
<dbReference type="Proteomes" id="UP000233837">
    <property type="component" value="Unassembled WGS sequence"/>
</dbReference>
<dbReference type="InterPro" id="IPR008889">
    <property type="entry name" value="VQ"/>
</dbReference>
<dbReference type="PANTHER" id="PTHR33143:SF6">
    <property type="entry name" value="OS08G0102900 PROTEIN"/>
    <property type="match status" value="1"/>
</dbReference>
<keyword evidence="4" id="KW-1185">Reference proteome</keyword>
<gene>
    <name evidence="3" type="ORF">MA16_Dca026123</name>
</gene>
<dbReference type="EMBL" id="KZ503950">
    <property type="protein sequence ID" value="PKU60415.1"/>
    <property type="molecule type" value="Genomic_DNA"/>
</dbReference>
<dbReference type="InterPro" id="IPR039607">
    <property type="entry name" value="VQ_8/17/18/20/21/25"/>
</dbReference>
<evidence type="ECO:0000313" key="3">
    <source>
        <dbReference type="EMBL" id="PKU60415.1"/>
    </source>
</evidence>